<comment type="caution">
    <text evidence="1">The sequence shown here is derived from an EMBL/GenBank/DDBJ whole genome shotgun (WGS) entry which is preliminary data.</text>
</comment>
<protein>
    <submittedName>
        <fullName evidence="1">Uncharacterized protein</fullName>
    </submittedName>
</protein>
<name>A0A0W8G130_9ZZZZ</name>
<accession>A0A0W8G130</accession>
<evidence type="ECO:0000313" key="1">
    <source>
        <dbReference type="EMBL" id="KUG26764.1"/>
    </source>
</evidence>
<reference evidence="1" key="1">
    <citation type="journal article" date="2015" name="Proc. Natl. Acad. Sci. U.S.A.">
        <title>Networks of energetic and metabolic interactions define dynamics in microbial communities.</title>
        <authorList>
            <person name="Embree M."/>
            <person name="Liu J.K."/>
            <person name="Al-Bassam M.M."/>
            <person name="Zengler K."/>
        </authorList>
    </citation>
    <scope>NUCLEOTIDE SEQUENCE</scope>
</reference>
<gene>
    <name evidence="1" type="ORF">ASZ90_003393</name>
</gene>
<organism evidence="1">
    <name type="scientific">hydrocarbon metagenome</name>
    <dbReference type="NCBI Taxonomy" id="938273"/>
    <lineage>
        <taxon>unclassified sequences</taxon>
        <taxon>metagenomes</taxon>
        <taxon>ecological metagenomes</taxon>
    </lineage>
</organism>
<proteinExistence type="predicted"/>
<dbReference type="EMBL" id="LNQE01000410">
    <property type="protein sequence ID" value="KUG26764.1"/>
    <property type="molecule type" value="Genomic_DNA"/>
</dbReference>
<dbReference type="AlphaFoldDB" id="A0A0W8G130"/>
<sequence>MDRDVGGRSQNSEEKQSWNVIEKKMRVRLGLRLRVRKG</sequence>